<name>A0ABV6Z614_UNCC1</name>
<dbReference type="PANTHER" id="PTHR30592">
    <property type="entry name" value="FORMATE DEHYDROGENASE"/>
    <property type="match status" value="1"/>
</dbReference>
<keyword evidence="2" id="KW-0501">Molybdenum cofactor biosynthesis</keyword>
<dbReference type="InterPro" id="IPR016193">
    <property type="entry name" value="Cytidine_deaminase-like"/>
</dbReference>
<keyword evidence="1" id="KW-0963">Cytoplasm</keyword>
<proteinExistence type="predicted"/>
<sequence length="151" mass="16999">MIKDLQQILTPIKSNFEIDFDAVFECLNKLSESQTHYQTTRGSHAALLFDQQREVISFAEDVGRHNALDKAIGKAFMSRKLPQARIAVLSSRISYELVQKAARAHLPMMLSHSRPTSLAVEMGKSLNITLAFPENESELIIVCGQNRIQKD</sequence>
<gene>
    <name evidence="3" type="ORF">ACFL27_27185</name>
</gene>
<evidence type="ECO:0000313" key="4">
    <source>
        <dbReference type="Proteomes" id="UP001594351"/>
    </source>
</evidence>
<dbReference type="Proteomes" id="UP001594351">
    <property type="component" value="Unassembled WGS sequence"/>
</dbReference>
<evidence type="ECO:0000256" key="1">
    <source>
        <dbReference type="ARBA" id="ARBA00022490"/>
    </source>
</evidence>
<organism evidence="3 4">
    <name type="scientific">candidate division CSSED10-310 bacterium</name>
    <dbReference type="NCBI Taxonomy" id="2855610"/>
    <lineage>
        <taxon>Bacteria</taxon>
        <taxon>Bacteria division CSSED10-310</taxon>
    </lineage>
</organism>
<reference evidence="3 4" key="1">
    <citation type="submission" date="2024-09" db="EMBL/GenBank/DDBJ databases">
        <title>Laminarin stimulates single cell rates of sulfate reduction while oxygen inhibits transcriptomic activity in coastal marine sediment.</title>
        <authorList>
            <person name="Lindsay M."/>
            <person name="Orcutt B."/>
            <person name="Emerson D."/>
            <person name="Stepanauskas R."/>
            <person name="D'Angelo T."/>
        </authorList>
    </citation>
    <scope>NUCLEOTIDE SEQUENCE [LARGE SCALE GENOMIC DNA]</scope>
    <source>
        <strain evidence="3">SAG AM-311-K15</strain>
    </source>
</reference>
<evidence type="ECO:0000256" key="2">
    <source>
        <dbReference type="ARBA" id="ARBA00023150"/>
    </source>
</evidence>
<dbReference type="PANTHER" id="PTHR30592:SF1">
    <property type="entry name" value="SULFUR CARRIER PROTEIN FDHD"/>
    <property type="match status" value="1"/>
</dbReference>
<keyword evidence="4" id="KW-1185">Reference proteome</keyword>
<comment type="caution">
    <text evidence="3">The sequence shown here is derived from an EMBL/GenBank/DDBJ whole genome shotgun (WGS) entry which is preliminary data.</text>
</comment>
<dbReference type="SUPFAM" id="SSF53927">
    <property type="entry name" value="Cytidine deaminase-like"/>
    <property type="match status" value="1"/>
</dbReference>
<dbReference type="InterPro" id="IPR003786">
    <property type="entry name" value="FdhD"/>
</dbReference>
<protein>
    <submittedName>
        <fullName evidence="3">Formate dehydrogenase accessory sulfurtransferase FdhD</fullName>
    </submittedName>
</protein>
<dbReference type="Gene3D" id="3.40.140.10">
    <property type="entry name" value="Cytidine Deaminase, domain 2"/>
    <property type="match status" value="1"/>
</dbReference>
<dbReference type="EMBL" id="JBHPBY010000634">
    <property type="protein sequence ID" value="MFC1853885.1"/>
    <property type="molecule type" value="Genomic_DNA"/>
</dbReference>
<evidence type="ECO:0000313" key="3">
    <source>
        <dbReference type="EMBL" id="MFC1853885.1"/>
    </source>
</evidence>
<dbReference type="Pfam" id="PF02634">
    <property type="entry name" value="FdhD-NarQ"/>
    <property type="match status" value="1"/>
</dbReference>
<accession>A0ABV6Z614</accession>